<dbReference type="PANTHER" id="PTHR24123">
    <property type="entry name" value="ANKYRIN REPEAT-CONTAINING"/>
    <property type="match status" value="1"/>
</dbReference>
<name>A0A9P9DQZ8_9PLEO</name>
<keyword evidence="5" id="KW-1185">Reference proteome</keyword>
<dbReference type="InterPro" id="IPR036770">
    <property type="entry name" value="Ankyrin_rpt-contain_sf"/>
</dbReference>
<dbReference type="Gene3D" id="1.25.40.20">
    <property type="entry name" value="Ankyrin repeat-containing domain"/>
    <property type="match status" value="3"/>
</dbReference>
<dbReference type="SUPFAM" id="SSF48403">
    <property type="entry name" value="Ankyrin repeat"/>
    <property type="match status" value="4"/>
</dbReference>
<feature type="repeat" description="ANK" evidence="3">
    <location>
        <begin position="871"/>
        <end position="903"/>
    </location>
</feature>
<feature type="repeat" description="ANK" evidence="3">
    <location>
        <begin position="695"/>
        <end position="727"/>
    </location>
</feature>
<dbReference type="PROSITE" id="PS50297">
    <property type="entry name" value="ANK_REP_REGION"/>
    <property type="match status" value="5"/>
</dbReference>
<gene>
    <name evidence="4" type="ORF">B0J11DRAFT_615238</name>
</gene>
<feature type="repeat" description="ANK" evidence="3">
    <location>
        <begin position="906"/>
        <end position="938"/>
    </location>
</feature>
<keyword evidence="2 3" id="KW-0040">ANK repeat</keyword>
<evidence type="ECO:0000256" key="2">
    <source>
        <dbReference type="ARBA" id="ARBA00023043"/>
    </source>
</evidence>
<dbReference type="OrthoDB" id="539213at2759"/>
<organism evidence="4 5">
    <name type="scientific">Dendryphion nanum</name>
    <dbReference type="NCBI Taxonomy" id="256645"/>
    <lineage>
        <taxon>Eukaryota</taxon>
        <taxon>Fungi</taxon>
        <taxon>Dikarya</taxon>
        <taxon>Ascomycota</taxon>
        <taxon>Pezizomycotina</taxon>
        <taxon>Dothideomycetes</taxon>
        <taxon>Pleosporomycetidae</taxon>
        <taxon>Pleosporales</taxon>
        <taxon>Torulaceae</taxon>
        <taxon>Dendryphion</taxon>
    </lineage>
</organism>
<dbReference type="InterPro" id="IPR002110">
    <property type="entry name" value="Ankyrin_rpt"/>
</dbReference>
<feature type="repeat" description="ANK" evidence="3">
    <location>
        <begin position="941"/>
        <end position="963"/>
    </location>
</feature>
<dbReference type="PROSITE" id="PS50088">
    <property type="entry name" value="ANK_REPEAT"/>
    <property type="match status" value="6"/>
</dbReference>
<dbReference type="Proteomes" id="UP000700596">
    <property type="component" value="Unassembled WGS sequence"/>
</dbReference>
<evidence type="ECO:0000256" key="1">
    <source>
        <dbReference type="ARBA" id="ARBA00022737"/>
    </source>
</evidence>
<keyword evidence="1" id="KW-0677">Repeat</keyword>
<dbReference type="InterPro" id="IPR051165">
    <property type="entry name" value="Multifunctional_ANK_Repeat"/>
</dbReference>
<accession>A0A9P9DQZ8</accession>
<reference evidence="4" key="1">
    <citation type="journal article" date="2021" name="Nat. Commun.">
        <title>Genetic determinants of endophytism in the Arabidopsis root mycobiome.</title>
        <authorList>
            <person name="Mesny F."/>
            <person name="Miyauchi S."/>
            <person name="Thiergart T."/>
            <person name="Pickel B."/>
            <person name="Atanasova L."/>
            <person name="Karlsson M."/>
            <person name="Huettel B."/>
            <person name="Barry K.W."/>
            <person name="Haridas S."/>
            <person name="Chen C."/>
            <person name="Bauer D."/>
            <person name="Andreopoulos W."/>
            <person name="Pangilinan J."/>
            <person name="LaButti K."/>
            <person name="Riley R."/>
            <person name="Lipzen A."/>
            <person name="Clum A."/>
            <person name="Drula E."/>
            <person name="Henrissat B."/>
            <person name="Kohler A."/>
            <person name="Grigoriev I.V."/>
            <person name="Martin F.M."/>
            <person name="Hacquard S."/>
        </authorList>
    </citation>
    <scope>NUCLEOTIDE SEQUENCE</scope>
    <source>
        <strain evidence="4">MPI-CAGE-CH-0243</strain>
    </source>
</reference>
<feature type="repeat" description="ANK" evidence="3">
    <location>
        <begin position="285"/>
        <end position="317"/>
    </location>
</feature>
<evidence type="ECO:0000256" key="3">
    <source>
        <dbReference type="PROSITE-ProRule" id="PRU00023"/>
    </source>
</evidence>
<sequence length="1022" mass="113564">MPSSRLAVRRPDRNVKESDWIQIDLILKARGKKETGLEVYRWGEKLDKERVRLATRRLRLPYTKQLELGECGVMPLGFGIISPVSSKISCILQNGLPFREFVWKLLEDVQTDHLLRQPCPWSPSDFMPIEDTNVDMQLGTISIRSQTPPTLHDVDASSVQYLEVESHMLATHDQDELWYDQNFFNTSLDAYVSPLYRRLLFSVSNNFVGLGVESYTSVIAYLRKNTSASLFRMISSSTSYTAKAIVRNLFRGAIEAGDATVVRILLQNKSAKIDPNLEVCYMGSYKVTPIERASALRNFDVIRILLDHGVDVNKSFSESMHPRGALEHAILEGGMKWDLAQKVYCKLDLHIAEVLLEAGSLASTTIWSWLINKGEEKILVQGMKKLKRIDIREWLETKIFEKMLWKFSIEICEEVLEKLTQYSVDLNTGGHPYTTKEKLIDLAAKRGSLALVNYFLNHGANPTKSTLAYAISSGNLDLVRSLLKICAVDDIGLNGISPLAAAIYTGMPDMMALLELYNPWDHLSKKDHLVSAVNAAAEVGDIPSLERLIKPGDTITPEILGKALARLVAKGHHRMAQILISAGASLEETFAGYNRKTPLLYALEQHDEQLVTILLNEGASPHISHYKSAIQLAVDWGNSSIVARLIAEGVNVNACGDKRHSECALTLAILKRDNELVSTLLAAGADPNYAGSDVSLMTPLAFAAKNGDTAHVLLLLKHGADPENSRAFQYAYRLESDDILVLLRRYHQRNYPIPRPGFGSHVLIDAMRQCDRDYIAMLLGDRMDPFSLVWSIEERKGINALGAAITTCHPNKYEVVELLLNAKCDLNGIVENGHHSRIPALVAAMSTNDTSLVKLLIARGADINLPAIGRIKRTPIQRAAELGLYKMVEFLIHLGADINAPPAPRDGGTALQMAATCGSLSTVKLLLDHNADVDAPGSRGNGYSALEAAAKNGRLDTVKMLLNAREAQSKKHDKPEFERAKHYAREEHHVEVVDLLEWYEDQIGENPTFTFSSAQMRGSDLR</sequence>
<dbReference type="SMART" id="SM00248">
    <property type="entry name" value="ANK"/>
    <property type="match status" value="15"/>
</dbReference>
<proteinExistence type="predicted"/>
<dbReference type="EMBL" id="JAGMWT010000008">
    <property type="protein sequence ID" value="KAH7123683.1"/>
    <property type="molecule type" value="Genomic_DNA"/>
</dbReference>
<evidence type="ECO:0000313" key="4">
    <source>
        <dbReference type="EMBL" id="KAH7123683.1"/>
    </source>
</evidence>
<evidence type="ECO:0000313" key="5">
    <source>
        <dbReference type="Proteomes" id="UP000700596"/>
    </source>
</evidence>
<dbReference type="PANTHER" id="PTHR24123:SF141">
    <property type="entry name" value="ANKYRIN 2, ISOFORM U"/>
    <property type="match status" value="1"/>
</dbReference>
<dbReference type="Pfam" id="PF12796">
    <property type="entry name" value="Ank_2"/>
    <property type="match status" value="4"/>
</dbReference>
<protein>
    <submittedName>
        <fullName evidence="4">Ankyrin repeat-containing domain protein</fullName>
    </submittedName>
</protein>
<comment type="caution">
    <text evidence="4">The sequence shown here is derived from an EMBL/GenBank/DDBJ whole genome shotgun (WGS) entry which is preliminary data.</text>
</comment>
<dbReference type="AlphaFoldDB" id="A0A9P9DQZ8"/>
<feature type="repeat" description="ANK" evidence="3">
    <location>
        <begin position="594"/>
        <end position="626"/>
    </location>
</feature>